<organism evidence="12">
    <name type="scientific">Photinus pyralis</name>
    <name type="common">Common eastern firefly</name>
    <name type="synonym">Lampyris pyralis</name>
    <dbReference type="NCBI Taxonomy" id="7054"/>
    <lineage>
        <taxon>Eukaryota</taxon>
        <taxon>Metazoa</taxon>
        <taxon>Ecdysozoa</taxon>
        <taxon>Arthropoda</taxon>
        <taxon>Hexapoda</taxon>
        <taxon>Insecta</taxon>
        <taxon>Pterygota</taxon>
        <taxon>Neoptera</taxon>
        <taxon>Endopterygota</taxon>
        <taxon>Coleoptera</taxon>
        <taxon>Polyphaga</taxon>
        <taxon>Elateriformia</taxon>
        <taxon>Elateroidea</taxon>
        <taxon>Lampyridae</taxon>
        <taxon>Lampyrinae</taxon>
        <taxon>Photinus</taxon>
    </lineage>
</organism>
<dbReference type="PROSITE" id="PS51888">
    <property type="entry name" value="CLIP"/>
    <property type="match status" value="2"/>
</dbReference>
<dbReference type="GO" id="GO:0006508">
    <property type="term" value="P:proteolysis"/>
    <property type="evidence" value="ECO:0007669"/>
    <property type="project" value="UniProtKB-KW"/>
</dbReference>
<feature type="chain" id="PRO_5034080654" description="CLIP domain-containing serine protease" evidence="9">
    <location>
        <begin position="22"/>
        <end position="429"/>
    </location>
</feature>
<reference evidence="12" key="1">
    <citation type="journal article" date="2016" name="Sci. Rep.">
        <title>Molecular characterization of firefly nuptial gifts: a multi-omics approach sheds light on postcopulatory sexual selection.</title>
        <authorList>
            <person name="Al-Wathiqui N."/>
            <person name="Fallon T.R."/>
            <person name="South A."/>
            <person name="Weng J.K."/>
            <person name="Lewis S.M."/>
        </authorList>
    </citation>
    <scope>NUCLEOTIDE SEQUENCE</scope>
</reference>
<keyword evidence="3 8" id="KW-0378">Hydrolase</keyword>
<evidence type="ECO:0000256" key="8">
    <source>
        <dbReference type="RuleBase" id="RU363034"/>
    </source>
</evidence>
<dbReference type="InParanoid" id="A0A1Y1MM92"/>
<protein>
    <recommendedName>
        <fullName evidence="9">CLIP domain-containing serine protease</fullName>
        <ecNumber evidence="8">3.4.21.-</ecNumber>
    </recommendedName>
</protein>
<dbReference type="PROSITE" id="PS50240">
    <property type="entry name" value="TRYPSIN_DOM"/>
    <property type="match status" value="1"/>
</dbReference>
<feature type="domain" description="Clip" evidence="11">
    <location>
        <begin position="27"/>
        <end position="77"/>
    </location>
</feature>
<dbReference type="Gene3D" id="2.40.10.10">
    <property type="entry name" value="Trypsin-like serine proteases"/>
    <property type="match status" value="2"/>
</dbReference>
<keyword evidence="2 9" id="KW-0732">Signal</keyword>
<sequence length="429" mass="46925">MLLRIGFLVALISPAILPATGLRRGASCLTPNGESAKCVAVNSCEVILNALLSRNESVTAFAQESQCGYDTEALVCCGTVPFKSPRGSQCYTPNQENGQCIPVSACLVIDKAVKAKDRIAVDFARESQCGYDLEPLVCCGTIARPLKERLTSHRLLPSTQQCGFEKAKNRVYGGHLTDKDELPWMTLLRYKNTDTSDAGFKCGGTLISNRYVLTAAHCVIVNIYEGYQVDSVRLGEWRISTEQDCENLANPECADPVVDVKIEETIPHKDYNRRTGKSDIALIRLARSVPFTEYIRPICIPHPNLPEPRDNTELLVAGWGATENSSSSDYKLKAKVPIVSREACSMKIRQRGPITDVQICAGGSDGKDTCQGDSGGPLLGQFPEVINDRQQFYQEGVVAWGVGCGVQGFPAVYTRVAKYATWITDNLRT</sequence>
<name>A0A1Y1MM92_PHOPY</name>
<dbReference type="PRINTS" id="PR00722">
    <property type="entry name" value="CHYMOTRYPSIN"/>
</dbReference>
<dbReference type="InterPro" id="IPR043504">
    <property type="entry name" value="Peptidase_S1_PA_chymotrypsin"/>
</dbReference>
<comment type="domain">
    <text evidence="9">The clip domain consists of 35-55 residues which are 'knitted' together usually by 3 conserved disulfide bonds forming a clip-like compact structure.</text>
</comment>
<dbReference type="FunFam" id="2.40.10.10:FF:000028">
    <property type="entry name" value="Serine protease easter"/>
    <property type="match status" value="1"/>
</dbReference>
<keyword evidence="1 8" id="KW-0645">Protease</keyword>
<evidence type="ECO:0000313" key="13">
    <source>
        <dbReference type="EMBL" id="KAB0802293.1"/>
    </source>
</evidence>
<dbReference type="EC" id="3.4.21.-" evidence="8"/>
<evidence type="ECO:0000256" key="9">
    <source>
        <dbReference type="RuleBase" id="RU366078"/>
    </source>
</evidence>
<feature type="domain" description="Clip" evidence="11">
    <location>
        <begin position="89"/>
        <end position="139"/>
    </location>
</feature>
<comment type="subcellular location">
    <subcellularLocation>
        <location evidence="9">Secreted</location>
    </subcellularLocation>
</comment>
<evidence type="ECO:0000259" key="11">
    <source>
        <dbReference type="PROSITE" id="PS51888"/>
    </source>
</evidence>
<accession>A0A1Y1MM92</accession>
<evidence type="ECO:0000256" key="3">
    <source>
        <dbReference type="ARBA" id="ARBA00022801"/>
    </source>
</evidence>
<dbReference type="InterPro" id="IPR001254">
    <property type="entry name" value="Trypsin_dom"/>
</dbReference>
<keyword evidence="5" id="KW-1015">Disulfide bond</keyword>
<keyword evidence="14" id="KW-1185">Reference proteome</keyword>
<dbReference type="InterPro" id="IPR038565">
    <property type="entry name" value="CLIP_sf"/>
</dbReference>
<evidence type="ECO:0000256" key="4">
    <source>
        <dbReference type="ARBA" id="ARBA00022825"/>
    </source>
</evidence>
<dbReference type="PANTHER" id="PTHR24256">
    <property type="entry name" value="TRYPTASE-RELATED"/>
    <property type="match status" value="1"/>
</dbReference>
<dbReference type="EMBL" id="GEZM01027219">
    <property type="protein sequence ID" value="JAV86802.1"/>
    <property type="molecule type" value="Transcribed_RNA"/>
</dbReference>
<evidence type="ECO:0000256" key="6">
    <source>
        <dbReference type="ARBA" id="ARBA00023180"/>
    </source>
</evidence>
<dbReference type="SMART" id="SM00020">
    <property type="entry name" value="Tryp_SPc"/>
    <property type="match status" value="1"/>
</dbReference>
<dbReference type="Proteomes" id="UP000327044">
    <property type="component" value="Unassembled WGS sequence"/>
</dbReference>
<dbReference type="Pfam" id="PF12032">
    <property type="entry name" value="CLIP"/>
    <property type="match status" value="2"/>
</dbReference>
<evidence type="ECO:0000256" key="5">
    <source>
        <dbReference type="ARBA" id="ARBA00023157"/>
    </source>
</evidence>
<dbReference type="InterPro" id="IPR018114">
    <property type="entry name" value="TRYPSIN_HIS"/>
</dbReference>
<dbReference type="FunFam" id="2.40.10.10:FF:000002">
    <property type="entry name" value="Transmembrane protease serine"/>
    <property type="match status" value="1"/>
</dbReference>
<dbReference type="SMART" id="SM00680">
    <property type="entry name" value="CLIP"/>
    <property type="match status" value="2"/>
</dbReference>
<keyword evidence="9" id="KW-0964">Secreted</keyword>
<dbReference type="InterPro" id="IPR051487">
    <property type="entry name" value="Ser/Thr_Proteases_Immune/Dev"/>
</dbReference>
<dbReference type="Pfam" id="PF00089">
    <property type="entry name" value="Trypsin"/>
    <property type="match status" value="1"/>
</dbReference>
<evidence type="ECO:0000256" key="1">
    <source>
        <dbReference type="ARBA" id="ARBA00022670"/>
    </source>
</evidence>
<evidence type="ECO:0000313" key="12">
    <source>
        <dbReference type="EMBL" id="JAV86802.1"/>
    </source>
</evidence>
<dbReference type="InterPro" id="IPR009003">
    <property type="entry name" value="Peptidase_S1_PA"/>
</dbReference>
<proteinExistence type="inferred from homology"/>
<dbReference type="PROSITE" id="PS00134">
    <property type="entry name" value="TRYPSIN_HIS"/>
    <property type="match status" value="1"/>
</dbReference>
<dbReference type="PROSITE" id="PS00135">
    <property type="entry name" value="TRYPSIN_SER"/>
    <property type="match status" value="1"/>
</dbReference>
<gene>
    <name evidence="13" type="ORF">PPYR_04479</name>
</gene>
<evidence type="ECO:0000256" key="7">
    <source>
        <dbReference type="ARBA" id="ARBA00024195"/>
    </source>
</evidence>
<keyword evidence="6" id="KW-0325">Glycoprotein</keyword>
<evidence type="ECO:0000256" key="2">
    <source>
        <dbReference type="ARBA" id="ARBA00022729"/>
    </source>
</evidence>
<comment type="similarity">
    <text evidence="7 9">Belongs to the peptidase S1 family. CLIP subfamily.</text>
</comment>
<feature type="domain" description="Peptidase S1" evidence="10">
    <location>
        <begin position="171"/>
        <end position="428"/>
    </location>
</feature>
<reference evidence="13" key="3">
    <citation type="submission" date="2019-08" db="EMBL/GenBank/DDBJ databases">
        <authorList>
            <consortium name="Photinus pyralis genome working group"/>
            <person name="Fallon T.R."/>
            <person name="Sander Lower S.E."/>
            <person name="Weng J.-K."/>
        </authorList>
    </citation>
    <scope>NUCLEOTIDE SEQUENCE</scope>
    <source>
        <strain evidence="13">1611_PpyrPB1</strain>
        <tissue evidence="13">Whole body</tissue>
    </source>
</reference>
<dbReference type="SUPFAM" id="SSF50494">
    <property type="entry name" value="Trypsin-like serine proteases"/>
    <property type="match status" value="1"/>
</dbReference>
<dbReference type="AlphaFoldDB" id="A0A1Y1MM92"/>
<dbReference type="InterPro" id="IPR001314">
    <property type="entry name" value="Peptidase_S1A"/>
</dbReference>
<dbReference type="EMBL" id="VVIM01000002">
    <property type="protein sequence ID" value="KAB0802293.1"/>
    <property type="molecule type" value="Genomic_DNA"/>
</dbReference>
<keyword evidence="4 8" id="KW-0720">Serine protease</keyword>
<reference evidence="13 14" key="2">
    <citation type="journal article" date="2018" name="Elife">
        <title>Firefly genomes illuminate parallel origins of bioluminescence in beetles.</title>
        <authorList>
            <person name="Fallon T.R."/>
            <person name="Lower S.E."/>
            <person name="Chang C.H."/>
            <person name="Bessho-Uehara M."/>
            <person name="Martin G.J."/>
            <person name="Bewick A.J."/>
            <person name="Behringer M."/>
            <person name="Debat H.J."/>
            <person name="Wong I."/>
            <person name="Day J.C."/>
            <person name="Suvorov A."/>
            <person name="Silva C.J."/>
            <person name="Stanger-Hall K.F."/>
            <person name="Hall D.W."/>
            <person name="Schmitz R.J."/>
            <person name="Nelson D.R."/>
            <person name="Lewis S.M."/>
            <person name="Shigenobu S."/>
            <person name="Bybee S.M."/>
            <person name="Larracuente A.M."/>
            <person name="Oba Y."/>
            <person name="Weng J.K."/>
        </authorList>
    </citation>
    <scope>NUCLEOTIDE SEQUENCE [LARGE SCALE GENOMIC DNA]</scope>
    <source>
        <strain evidence="13">1611_PpyrPB1</strain>
        <tissue evidence="13">Whole body</tissue>
    </source>
</reference>
<evidence type="ECO:0000313" key="14">
    <source>
        <dbReference type="Proteomes" id="UP000327044"/>
    </source>
</evidence>
<dbReference type="CDD" id="cd00190">
    <property type="entry name" value="Tryp_SPc"/>
    <property type="match status" value="1"/>
</dbReference>
<feature type="signal peptide" evidence="9">
    <location>
        <begin position="1"/>
        <end position="21"/>
    </location>
</feature>
<dbReference type="InterPro" id="IPR033116">
    <property type="entry name" value="TRYPSIN_SER"/>
</dbReference>
<dbReference type="OrthoDB" id="8114044at2759"/>
<dbReference type="Gene3D" id="3.30.1640.30">
    <property type="match status" value="2"/>
</dbReference>
<dbReference type="InterPro" id="IPR022700">
    <property type="entry name" value="CLIP"/>
</dbReference>
<dbReference type="GO" id="GO:0005576">
    <property type="term" value="C:extracellular region"/>
    <property type="evidence" value="ECO:0007669"/>
    <property type="project" value="UniProtKB-SubCell"/>
</dbReference>
<dbReference type="GO" id="GO:0004252">
    <property type="term" value="F:serine-type endopeptidase activity"/>
    <property type="evidence" value="ECO:0007669"/>
    <property type="project" value="UniProtKB-UniRule"/>
</dbReference>
<evidence type="ECO:0000259" key="10">
    <source>
        <dbReference type="PROSITE" id="PS50240"/>
    </source>
</evidence>